<dbReference type="EMBL" id="SIRE01000004">
    <property type="protein sequence ID" value="TBL80786.1"/>
    <property type="molecule type" value="Genomic_DNA"/>
</dbReference>
<accession>A0A4Q9DWK3</accession>
<dbReference type="Proteomes" id="UP000293142">
    <property type="component" value="Unassembled WGS sequence"/>
</dbReference>
<sequence length="184" mass="21411">MRRLAAMNEQAKQEVPSQLPVVIKPVKSATEAGRVSDFLLGEHCFDDQRFTPGETEQLQWLPIRSLQEGHVSCWYSEEQGEVISAIIFVENEHRSGGYRLEYFGVHRNYRHRKLGWRLLDEMFKHCLTNGGRYVETFTCDLPEYASARALFERNGFVFMCRLPDYYYSGEGKLLYLKKLDGDAE</sequence>
<dbReference type="Pfam" id="PF00583">
    <property type="entry name" value="Acetyltransf_1"/>
    <property type="match status" value="1"/>
</dbReference>
<comment type="caution">
    <text evidence="2">The sequence shown here is derived from an EMBL/GenBank/DDBJ whole genome shotgun (WGS) entry which is preliminary data.</text>
</comment>
<dbReference type="InterPro" id="IPR000182">
    <property type="entry name" value="GNAT_dom"/>
</dbReference>
<reference evidence="2 3" key="1">
    <citation type="submission" date="2019-02" db="EMBL/GenBank/DDBJ databases">
        <title>Paenibacillus sp. nov., isolated from surface-sterilized tissue of Thalictrum simplex L.</title>
        <authorList>
            <person name="Tuo L."/>
        </authorList>
    </citation>
    <scope>NUCLEOTIDE SEQUENCE [LARGE SCALE GENOMIC DNA]</scope>
    <source>
        <strain evidence="2 3">N2SHLJ1</strain>
    </source>
</reference>
<keyword evidence="3" id="KW-1185">Reference proteome</keyword>
<organism evidence="2 3">
    <name type="scientific">Paenibacillus thalictri</name>
    <dbReference type="NCBI Taxonomy" id="2527873"/>
    <lineage>
        <taxon>Bacteria</taxon>
        <taxon>Bacillati</taxon>
        <taxon>Bacillota</taxon>
        <taxon>Bacilli</taxon>
        <taxon>Bacillales</taxon>
        <taxon>Paenibacillaceae</taxon>
        <taxon>Paenibacillus</taxon>
    </lineage>
</organism>
<gene>
    <name evidence="2" type="ORF">EYB31_06065</name>
</gene>
<dbReference type="PROSITE" id="PS51186">
    <property type="entry name" value="GNAT"/>
    <property type="match status" value="1"/>
</dbReference>
<evidence type="ECO:0000259" key="1">
    <source>
        <dbReference type="PROSITE" id="PS51186"/>
    </source>
</evidence>
<name>A0A4Q9DWK3_9BACL</name>
<feature type="domain" description="N-acetyltransferase" evidence="1">
    <location>
        <begin position="24"/>
        <end position="180"/>
    </location>
</feature>
<dbReference type="CDD" id="cd04301">
    <property type="entry name" value="NAT_SF"/>
    <property type="match status" value="1"/>
</dbReference>
<dbReference type="GO" id="GO:0016747">
    <property type="term" value="F:acyltransferase activity, transferring groups other than amino-acyl groups"/>
    <property type="evidence" value="ECO:0007669"/>
    <property type="project" value="InterPro"/>
</dbReference>
<dbReference type="SUPFAM" id="SSF55729">
    <property type="entry name" value="Acyl-CoA N-acyltransferases (Nat)"/>
    <property type="match status" value="1"/>
</dbReference>
<dbReference type="InterPro" id="IPR016181">
    <property type="entry name" value="Acyl_CoA_acyltransferase"/>
</dbReference>
<proteinExistence type="predicted"/>
<evidence type="ECO:0000313" key="3">
    <source>
        <dbReference type="Proteomes" id="UP000293142"/>
    </source>
</evidence>
<evidence type="ECO:0000313" key="2">
    <source>
        <dbReference type="EMBL" id="TBL80786.1"/>
    </source>
</evidence>
<dbReference type="Gene3D" id="3.40.630.30">
    <property type="match status" value="1"/>
</dbReference>
<dbReference type="AlphaFoldDB" id="A0A4Q9DWK3"/>
<protein>
    <submittedName>
        <fullName evidence="2">GNAT family N-acetyltransferase</fullName>
    </submittedName>
</protein>
<keyword evidence="2" id="KW-0808">Transferase</keyword>
<dbReference type="OrthoDB" id="2594994at2"/>